<gene>
    <name evidence="3" type="primary">SSCI39220.1</name>
    <name evidence="4" type="ORF">SPSC_05325</name>
</gene>
<dbReference type="AlphaFoldDB" id="A0A0F7RTT9"/>
<keyword evidence="2" id="KW-0732">Signal</keyword>
<protein>
    <recommendedName>
        <fullName evidence="6">RxLR effector protein</fullName>
    </recommendedName>
</protein>
<reference evidence="5" key="3">
    <citation type="submission" date="2014-06" db="EMBL/GenBank/DDBJ databases">
        <authorList>
            <person name="Berkman P.J."/>
        </authorList>
    </citation>
    <scope>NUCLEOTIDE SEQUENCE [LARGE SCALE GENOMIC DNA]</scope>
</reference>
<organism evidence="3 5">
    <name type="scientific">Sporisorium scitamineum</name>
    <dbReference type="NCBI Taxonomy" id="49012"/>
    <lineage>
        <taxon>Eukaryota</taxon>
        <taxon>Fungi</taxon>
        <taxon>Dikarya</taxon>
        <taxon>Basidiomycota</taxon>
        <taxon>Ustilaginomycotina</taxon>
        <taxon>Ustilaginomycetes</taxon>
        <taxon>Ustilaginales</taxon>
        <taxon>Ustilaginaceae</taxon>
        <taxon>Sporisorium</taxon>
    </lineage>
</organism>
<evidence type="ECO:0000256" key="1">
    <source>
        <dbReference type="SAM" id="MobiDB-lite"/>
    </source>
</evidence>
<feature type="region of interest" description="Disordered" evidence="1">
    <location>
        <begin position="25"/>
        <end position="49"/>
    </location>
</feature>
<evidence type="ECO:0000313" key="3">
    <source>
        <dbReference type="EMBL" id="CDS00261.1"/>
    </source>
</evidence>
<name>A0A0F7RTT9_9BASI</name>
<accession>A0A0F7RTT9</accession>
<evidence type="ECO:0008006" key="6">
    <source>
        <dbReference type="Google" id="ProtNLM"/>
    </source>
</evidence>
<reference evidence="4" key="1">
    <citation type="submission" date="2014-06" db="EMBL/GenBank/DDBJ databases">
        <authorList>
            <person name="Ju J."/>
            <person name="Zhang J."/>
        </authorList>
    </citation>
    <scope>NUCLEOTIDE SEQUENCE</scope>
    <source>
        <strain evidence="4">SscI8</strain>
    </source>
</reference>
<evidence type="ECO:0000313" key="5">
    <source>
        <dbReference type="Proteomes" id="UP000242770"/>
    </source>
</evidence>
<feature type="chain" id="PRO_5015038968" description="RxLR effector protein" evidence="2">
    <location>
        <begin position="23"/>
        <end position="162"/>
    </location>
</feature>
<dbReference type="EMBL" id="CCFA01002295">
    <property type="protein sequence ID" value="CDS00261.1"/>
    <property type="molecule type" value="Genomic_DNA"/>
</dbReference>
<dbReference type="EMBL" id="LK056686">
    <property type="protein sequence ID" value="CDU25432.1"/>
    <property type="molecule type" value="Genomic_DNA"/>
</dbReference>
<dbReference type="OrthoDB" id="10419133at2759"/>
<keyword evidence="5" id="KW-1185">Reference proteome</keyword>
<reference evidence="3" key="2">
    <citation type="submission" date="2014-06" db="EMBL/GenBank/DDBJ databases">
        <authorList>
            <person name="Berkman J.Paul."/>
        </authorList>
    </citation>
    <scope>NUCLEOTIDE SEQUENCE [LARGE SCALE GENOMIC DNA]</scope>
</reference>
<proteinExistence type="predicted"/>
<feature type="signal peptide" evidence="2">
    <location>
        <begin position="1"/>
        <end position="22"/>
    </location>
</feature>
<evidence type="ECO:0000313" key="4">
    <source>
        <dbReference type="EMBL" id="CDU25432.1"/>
    </source>
</evidence>
<dbReference type="Proteomes" id="UP000242770">
    <property type="component" value="Unassembled WGS sequence"/>
</dbReference>
<evidence type="ECO:0000256" key="2">
    <source>
        <dbReference type="SAM" id="SignalP"/>
    </source>
</evidence>
<sequence length="162" mass="18759">MRFSASFIVSLTLVALSSKTLAHPARGHIRRDDGSSSDSEPEVVDPPSKPKPAWWESYSLYAGKAVPEPFNGNNIDFQKLDEFRKRLEAIDRARSHALQTARNRMTSKENILARPLHLEYWRKFKHTEESPHAFNLAGIYYQQDQSWIFEMDQVLEYLAHRA</sequence>